<dbReference type="InterPro" id="IPR016024">
    <property type="entry name" value="ARM-type_fold"/>
</dbReference>
<feature type="domain" description="SEC7" evidence="8">
    <location>
        <begin position="681"/>
        <end position="871"/>
    </location>
</feature>
<feature type="region of interest" description="Disordered" evidence="7">
    <location>
        <begin position="1756"/>
        <end position="1839"/>
    </location>
</feature>
<feature type="compositionally biased region" description="Low complexity" evidence="7">
    <location>
        <begin position="198"/>
        <end position="217"/>
    </location>
</feature>
<feature type="region of interest" description="Disordered" evidence="7">
    <location>
        <begin position="875"/>
        <end position="899"/>
    </location>
</feature>
<dbReference type="Pfam" id="PF12783">
    <property type="entry name" value="Sec7-like_HUS"/>
    <property type="match status" value="1"/>
</dbReference>
<dbReference type="InterPro" id="IPR046455">
    <property type="entry name" value="Sec7/BIG1-like_C"/>
</dbReference>
<protein>
    <submittedName>
        <fullName evidence="9">Brefeldin A-inhibited guanine nucleotide-exchange protein 1</fullName>
    </submittedName>
</protein>
<feature type="compositionally biased region" description="Polar residues" evidence="7">
    <location>
        <begin position="986"/>
        <end position="995"/>
    </location>
</feature>
<reference evidence="9 10" key="1">
    <citation type="submission" date="2017-12" db="EMBL/GenBank/DDBJ databases">
        <title>Sequencing, de novo assembly and annotation of complete genome of a new Thraustochytrid species, strain FCC1311.</title>
        <authorList>
            <person name="Sedici K."/>
            <person name="Godart F."/>
            <person name="Aiese Cigliano R."/>
            <person name="Sanseverino W."/>
            <person name="Barakat M."/>
            <person name="Ortet P."/>
            <person name="Marechal E."/>
            <person name="Cagnac O."/>
            <person name="Amato A."/>
        </authorList>
    </citation>
    <scope>NUCLEOTIDE SEQUENCE [LARGE SCALE GENOMIC DNA]</scope>
</reference>
<feature type="region of interest" description="Disordered" evidence="7">
    <location>
        <begin position="1018"/>
        <end position="1046"/>
    </location>
</feature>
<dbReference type="GO" id="GO:0005085">
    <property type="term" value="F:guanyl-nucleotide exchange factor activity"/>
    <property type="evidence" value="ECO:0007669"/>
    <property type="project" value="InterPro"/>
</dbReference>
<dbReference type="EMBL" id="BEYU01000024">
    <property type="protein sequence ID" value="GBG26811.1"/>
    <property type="molecule type" value="Genomic_DNA"/>
</dbReference>
<dbReference type="FunFam" id="1.10.1000.11:FF:000002">
    <property type="entry name" value="Cytohesin 1"/>
    <property type="match status" value="1"/>
</dbReference>
<organism evidence="9 10">
    <name type="scientific">Hondaea fermentalgiana</name>
    <dbReference type="NCBI Taxonomy" id="2315210"/>
    <lineage>
        <taxon>Eukaryota</taxon>
        <taxon>Sar</taxon>
        <taxon>Stramenopiles</taxon>
        <taxon>Bigyra</taxon>
        <taxon>Labyrinthulomycetes</taxon>
        <taxon>Thraustochytrida</taxon>
        <taxon>Thraustochytriidae</taxon>
        <taxon>Hondaea</taxon>
    </lineage>
</organism>
<feature type="compositionally biased region" description="Low complexity" evidence="7">
    <location>
        <begin position="232"/>
        <end position="243"/>
    </location>
</feature>
<dbReference type="CDD" id="cd00171">
    <property type="entry name" value="Sec7"/>
    <property type="match status" value="1"/>
</dbReference>
<evidence type="ECO:0000256" key="3">
    <source>
        <dbReference type="ARBA" id="ARBA00022448"/>
    </source>
</evidence>
<feature type="compositionally biased region" description="Acidic residues" evidence="7">
    <location>
        <begin position="1768"/>
        <end position="1791"/>
    </location>
</feature>
<dbReference type="Pfam" id="PF20252">
    <property type="entry name" value="BIG2_C"/>
    <property type="match status" value="1"/>
</dbReference>
<dbReference type="InterPro" id="IPR032629">
    <property type="entry name" value="DCB_dom"/>
</dbReference>
<dbReference type="Pfam" id="PF01369">
    <property type="entry name" value="Sec7"/>
    <property type="match status" value="1"/>
</dbReference>
<name>A0A2R5GEX5_9STRA</name>
<dbReference type="GO" id="GO:0016020">
    <property type="term" value="C:membrane"/>
    <property type="evidence" value="ECO:0007669"/>
    <property type="project" value="UniProtKB-SubCell"/>
</dbReference>
<dbReference type="InterPro" id="IPR032691">
    <property type="entry name" value="Mon2/Sec7/BIG1-like_HUS"/>
</dbReference>
<keyword evidence="5" id="KW-0653">Protein transport</keyword>
<dbReference type="InParanoid" id="A0A2R5GEX5"/>
<evidence type="ECO:0000256" key="2">
    <source>
        <dbReference type="ARBA" id="ARBA00004496"/>
    </source>
</evidence>
<dbReference type="SUPFAM" id="SSF48371">
    <property type="entry name" value="ARM repeat"/>
    <property type="match status" value="2"/>
</dbReference>
<feature type="region of interest" description="Disordered" evidence="7">
    <location>
        <begin position="198"/>
        <end position="287"/>
    </location>
</feature>
<keyword evidence="6" id="KW-0472">Membrane</keyword>
<feature type="compositionally biased region" description="Low complexity" evidence="7">
    <location>
        <begin position="306"/>
        <end position="318"/>
    </location>
</feature>
<gene>
    <name evidence="9" type="ORF">FCC1311_030332</name>
</gene>
<feature type="compositionally biased region" description="Acidic residues" evidence="7">
    <location>
        <begin position="244"/>
        <end position="253"/>
    </location>
</feature>
<proteinExistence type="predicted"/>
<dbReference type="InterPro" id="IPR035999">
    <property type="entry name" value="Sec7_dom_sf"/>
</dbReference>
<comment type="subcellular location">
    <subcellularLocation>
        <location evidence="2">Cytoplasm</location>
    </subcellularLocation>
    <subcellularLocation>
        <location evidence="1">Membrane</location>
    </subcellularLocation>
</comment>
<feature type="region of interest" description="Disordered" evidence="7">
    <location>
        <begin position="306"/>
        <end position="350"/>
    </location>
</feature>
<evidence type="ECO:0000256" key="4">
    <source>
        <dbReference type="ARBA" id="ARBA00022490"/>
    </source>
</evidence>
<dbReference type="Gene3D" id="1.10.220.20">
    <property type="match status" value="1"/>
</dbReference>
<dbReference type="PANTHER" id="PTHR10663">
    <property type="entry name" value="GUANYL-NUCLEOTIDE EXCHANGE FACTOR"/>
    <property type="match status" value="1"/>
</dbReference>
<evidence type="ECO:0000256" key="7">
    <source>
        <dbReference type="SAM" id="MobiDB-lite"/>
    </source>
</evidence>
<dbReference type="InterPro" id="IPR023394">
    <property type="entry name" value="Sec7_C_sf"/>
</dbReference>
<evidence type="ECO:0000256" key="6">
    <source>
        <dbReference type="ARBA" id="ARBA00023136"/>
    </source>
</evidence>
<keyword evidence="3" id="KW-0813">Transport</keyword>
<evidence type="ECO:0000256" key="1">
    <source>
        <dbReference type="ARBA" id="ARBA00004370"/>
    </source>
</evidence>
<comment type="caution">
    <text evidence="9">The sequence shown here is derived from an EMBL/GenBank/DDBJ whole genome shotgun (WGS) entry which is preliminary data.</text>
</comment>
<dbReference type="Pfam" id="PF16213">
    <property type="entry name" value="DCB"/>
    <property type="match status" value="1"/>
</dbReference>
<feature type="region of interest" description="Disordered" evidence="7">
    <location>
        <begin position="1182"/>
        <end position="1221"/>
    </location>
</feature>
<feature type="compositionally biased region" description="Acidic residues" evidence="7">
    <location>
        <begin position="1036"/>
        <end position="1046"/>
    </location>
</feature>
<feature type="region of interest" description="Disordered" evidence="7">
    <location>
        <begin position="932"/>
        <end position="996"/>
    </location>
</feature>
<keyword evidence="10" id="KW-1185">Reference proteome</keyword>
<dbReference type="GO" id="GO:0032012">
    <property type="term" value="P:regulation of ARF protein signal transduction"/>
    <property type="evidence" value="ECO:0007669"/>
    <property type="project" value="InterPro"/>
</dbReference>
<keyword evidence="4" id="KW-0963">Cytoplasm</keyword>
<feature type="compositionally biased region" description="Low complexity" evidence="7">
    <location>
        <begin position="256"/>
        <end position="268"/>
    </location>
</feature>
<dbReference type="InterPro" id="IPR000904">
    <property type="entry name" value="Sec7_dom"/>
</dbReference>
<evidence type="ECO:0000256" key="5">
    <source>
        <dbReference type="ARBA" id="ARBA00022927"/>
    </source>
</evidence>
<dbReference type="GO" id="GO:0005737">
    <property type="term" value="C:cytoplasm"/>
    <property type="evidence" value="ECO:0007669"/>
    <property type="project" value="UniProtKB-SubCell"/>
</dbReference>
<feature type="compositionally biased region" description="Basic and acidic residues" evidence="7">
    <location>
        <begin position="875"/>
        <end position="888"/>
    </location>
</feature>
<dbReference type="SUPFAM" id="SSF48425">
    <property type="entry name" value="Sec7 domain"/>
    <property type="match status" value="1"/>
</dbReference>
<evidence type="ECO:0000259" key="8">
    <source>
        <dbReference type="PROSITE" id="PS50190"/>
    </source>
</evidence>
<sequence length="2097" mass="228244">MRDTLETTLKRILKDAGRKQTALKEAANEALKRLEETSDENLEAGSSPADAYLKPLLLALAAPQPKVAVASLDCLQKLMSYGFLQGQAKARDAGFETEEPDISVMDLVVRAICACEDTEGKGNTTDDSVQLQVIKALLTAVTSAGCGVHETSLLNSVRACYHIHLYSRNPVNKTTAKATLTQMMSAIFQQMEVADARLPSGGSSRARASTASSLAPADQQPSSPPETNDSRPSATSDATATAEAAEDPDDADNDSAHIAATAASSSESGPDIPPVSAESPHVAPPADDFDACMYREVAEQLEMDSLSVGGSIPGGSPVARTGTLKTVSEGANGKSSQKARKQAKGKSAPFKSIQHKDAYLLFRALCKLSMKNQNLVDGTGAAGDNHIPDPIALRSKILSLDLVLSILEASGPAFRNNKDFVYAIKNYLTSSLVKNSVSSNTQVVGLSLRIFVALQSRFAEHLKEEIELVISKIFLPLLESSNSPHEHKVLVLEVFLQIAKDVETLVSIFLNYDCDWDSIDLYSRIVKVLSKLASDPRPTSPNGVLSQDDQQKVALHEMSLTSMVSILHSLAEFTHVQENLPGSSARMGPENPQEESAGAGGDNAGATTTDSEPVAPLPTTGEAGVQEIGEEDESTTQPNVSRHGGSVHAPSRTSVGGDSATLAPSVAAAGAQSLRRLKVDSFQQKQKYRRDIESAASKFLIKPKRGIDFLVKEGYIDRTPDDVASALLEFQDVFSKTKIGEFLGEDAGFNVETLYCYVDQLNFTDQVIDEALRVFLAGFRIPGEAQKIDRIIEKFAARYFENNPKSFPSADTAYVLAFAIIMLHTDLHSPNIPVEKKMTGQAFIAMNGGIAGGRDLDPDFLLGIYERIKTTEISLKEDDGEREREKSKARGGMGGAGSLGFFGNSREALSRRKRAAFSKERQEMVESASLLLPSARAGANGRSRQPGAPSTPTGRQSLLRVRSAGSGMASLHGQGQAAHPTADLVSETSSVSRNESAAAANGLGNGLAVKTDASALGDDAQADAEEEHEQGTARDQDEDEDEEGEDTGEAYFYDENDHVRPMFAVTWAPFCAVFSVNMQNTSEFVTVDAVTSGMKSALRIACRFGMADERRTLFDALTKFTLLSTTQEMKAKHIECVRALVEVVQLEGNYLGSSWEPALKCFSQLSRLQLIHSGATDDLAQAKLESATRRRSSGRLPRRRSMGTAANGGAHGDGSHGGTTSSAGEGSIFSYFQSGPTPEEAARMTDEDNAMRVVKALDMIQIDRIFLDSVNLGSNAIIEMVDALCAVSRMELQVSERATLGRSALDNKPRTFSLQKIVEVADSNMETRPRFVWGRVWSILSDHFTFAGCHKDVRISMYAIDSLRQLTVKFLEKDELTGFSFQLQFMAPFEQMIATSKSSELRDLVLRCSENIILTRSKHIKSGWRVLLNVLSVGGNDPNAEIHSLSFGILDRLVKEHVGALDAHFPELVRCLFSFASNRSNADTELSSKAMDLLEKALKKVLSAPDTTFSETRADDHEHVGRLWALVRSLAMLIGDSRAPVRMRAMGILFSELRAQAGRISPAVWSLLLRYGIFDLFAELRDCLQPFSAACITRIKHARVEYIHRAQAADEELLLALGSFMSPPVTPISPGYLLESGTQPLETTLGRVLSQLTDLLAKMLDGSLADESASALERPDWSSDMRETAMGLLFEDHLGIVERLALTNSGQVSGIGVAIMAKLLSQCGKDLGKPQWGLVVDCIDHIMSDSTPRFLTEKSTRRWLNLEPPENANDEEEDDEENSNEDDEDVDDVVDDHEKDKDEDQSLHANGEVQPVATPGGTNTSDDEAKTSEAKTSEPVKREGARFSFHVPIPGDLLPFSNSTAFTMSTVQLRMLEVMGRVLPGNMSGMSEANLLQVLDLIERSAAFSHEFNDDLSLRQELQRRGFMSDDTTGAPPSLLRQETMALGRYITLLFRADGDAEKIGLSTDTVSGVSSRLEQTLHSLFMHYLFQDRVRTAELEQMDSSSASRDATARRQARGSAVTESEAEVDMRHFTPVVAQSLHEVLHWDVSKMKRQLPWLYPLLTALLDCGNREVHAALRQIFDQQVSKLLGLDVAPSDR</sequence>
<dbReference type="OrthoDB" id="430364at2759"/>
<feature type="compositionally biased region" description="Basic and acidic residues" evidence="7">
    <location>
        <begin position="1792"/>
        <end position="1802"/>
    </location>
</feature>
<dbReference type="PROSITE" id="PS50190">
    <property type="entry name" value="SEC7"/>
    <property type="match status" value="1"/>
</dbReference>
<dbReference type="Pfam" id="PF09324">
    <property type="entry name" value="Sec7-like_HDS"/>
    <property type="match status" value="1"/>
</dbReference>
<dbReference type="SMART" id="SM00222">
    <property type="entry name" value="Sec7"/>
    <property type="match status" value="1"/>
</dbReference>
<dbReference type="InterPro" id="IPR015403">
    <property type="entry name" value="Mon2/Sec7/BIG1-like_HDS"/>
</dbReference>
<accession>A0A2R5GEX5</accession>
<feature type="compositionally biased region" description="Basic residues" evidence="7">
    <location>
        <begin position="1189"/>
        <end position="1201"/>
    </location>
</feature>
<evidence type="ECO:0000313" key="10">
    <source>
        <dbReference type="Proteomes" id="UP000241890"/>
    </source>
</evidence>
<feature type="region of interest" description="Disordered" evidence="7">
    <location>
        <begin position="580"/>
        <end position="660"/>
    </location>
</feature>
<evidence type="ECO:0000313" key="9">
    <source>
        <dbReference type="EMBL" id="GBG26811.1"/>
    </source>
</evidence>
<feature type="compositionally biased region" description="Polar residues" evidence="7">
    <location>
        <begin position="219"/>
        <end position="231"/>
    </location>
</feature>
<dbReference type="Proteomes" id="UP000241890">
    <property type="component" value="Unassembled WGS sequence"/>
</dbReference>
<feature type="compositionally biased region" description="Basic and acidic residues" evidence="7">
    <location>
        <begin position="1823"/>
        <end position="1839"/>
    </location>
</feature>
<dbReference type="Gene3D" id="1.10.1000.11">
    <property type="entry name" value="Arf Nucleotide-binding Site Opener,domain 2"/>
    <property type="match status" value="1"/>
</dbReference>
<feature type="region of interest" description="Disordered" evidence="7">
    <location>
        <begin position="1998"/>
        <end position="2023"/>
    </location>
</feature>
<dbReference type="GO" id="GO:0015031">
    <property type="term" value="P:protein transport"/>
    <property type="evidence" value="ECO:0007669"/>
    <property type="project" value="UniProtKB-KW"/>
</dbReference>
<dbReference type="PANTHER" id="PTHR10663:SF375">
    <property type="entry name" value="LD29171P"/>
    <property type="match status" value="1"/>
</dbReference>